<keyword evidence="8 15" id="KW-1133">Transmembrane helix</keyword>
<evidence type="ECO:0000256" key="14">
    <source>
        <dbReference type="RuleBase" id="RU000461"/>
    </source>
</evidence>
<evidence type="ECO:0000256" key="1">
    <source>
        <dbReference type="ARBA" id="ARBA00001971"/>
    </source>
</evidence>
<dbReference type="CDD" id="cd11065">
    <property type="entry name" value="CYP64-like"/>
    <property type="match status" value="1"/>
</dbReference>
<protein>
    <recommendedName>
        <fullName evidence="18">O-methylsterigmatocystin oxidoreductase</fullName>
    </recommendedName>
</protein>
<keyword evidence="6 15" id="KW-0812">Transmembrane</keyword>
<reference evidence="16" key="1">
    <citation type="submission" date="2021-01" db="EMBL/GenBank/DDBJ databases">
        <authorList>
            <person name="Kaushik A."/>
        </authorList>
    </citation>
    <scope>NUCLEOTIDE SEQUENCE</scope>
    <source>
        <strain evidence="16">AG6-10EEA</strain>
    </source>
</reference>
<accession>A0A8H3D8P1</accession>
<evidence type="ECO:0000256" key="13">
    <source>
        <dbReference type="PIRSR" id="PIRSR602401-1"/>
    </source>
</evidence>
<dbReference type="GO" id="GO:0004497">
    <property type="term" value="F:monooxygenase activity"/>
    <property type="evidence" value="ECO:0007669"/>
    <property type="project" value="UniProtKB-KW"/>
</dbReference>
<dbReference type="Proteomes" id="UP000663853">
    <property type="component" value="Unassembled WGS sequence"/>
</dbReference>
<evidence type="ECO:0008006" key="18">
    <source>
        <dbReference type="Google" id="ProtNLM"/>
    </source>
</evidence>
<keyword evidence="12 15" id="KW-0472">Membrane</keyword>
<evidence type="ECO:0000256" key="15">
    <source>
        <dbReference type="SAM" id="Phobius"/>
    </source>
</evidence>
<dbReference type="PANTHER" id="PTHR46300:SF2">
    <property type="entry name" value="CYTOCHROME P450 MONOOXYGENASE ALNH-RELATED"/>
    <property type="match status" value="1"/>
</dbReference>
<sequence length="535" mass="60496">MSDTIFSPTLLVAYAGLVSGYLALRKSRSRQLPLPPGPPSYPIIGQLLSMPRSSQGRAFMNMSAQLNSDIISYSVMGTTIIVLNSSEAANDLLDKRSSIHSGRFTPHMMSSPQLLNMKDFVAFMQTNDLWKKQRRVMGARLGRHAVTAFRASQEKEVGRLLARLLSFQKEPVASERLNEEFYRTSSGIFLETVYGYELKDRDDPFFKDILNMNAILSQASMPTAFLVNAFPWMEHIPDWVPGTGWKQIAYKWRDLKDRAMCNVYEWTKQRIISGADDNSIVSLTYTELRQSGWSDADADEFCKNTGTGLLAGRWHGNGKWLENGESPSTNDLPFQSSLTMLWFVLAMAVYPEVQEKAQREIDAIVGTNRLPTLGDRENLPYIERLLTEIVRWHPTAPLGVPHVCTQENEYRGYRIPKGAIIIGHTTAIVRDERVYQNADKFDPDRYMDPTVPPPQAFGWGQRICPGQHFFRDVFYLEVALILAAFNIERCKDENGNEIVPSEETTSNSAIACPVPFKVKLTPRSEQHAELIRIAA</sequence>
<dbReference type="GO" id="GO:0005506">
    <property type="term" value="F:iron ion binding"/>
    <property type="evidence" value="ECO:0007669"/>
    <property type="project" value="InterPro"/>
</dbReference>
<dbReference type="PANTHER" id="PTHR46300">
    <property type="entry name" value="P450, PUTATIVE (EUROFUNG)-RELATED-RELATED"/>
    <property type="match status" value="1"/>
</dbReference>
<evidence type="ECO:0000256" key="2">
    <source>
        <dbReference type="ARBA" id="ARBA00004370"/>
    </source>
</evidence>
<evidence type="ECO:0000256" key="11">
    <source>
        <dbReference type="ARBA" id="ARBA00023033"/>
    </source>
</evidence>
<evidence type="ECO:0000256" key="9">
    <source>
        <dbReference type="ARBA" id="ARBA00023002"/>
    </source>
</evidence>
<evidence type="ECO:0000256" key="10">
    <source>
        <dbReference type="ARBA" id="ARBA00023004"/>
    </source>
</evidence>
<dbReference type="EMBL" id="CAJMXA010003645">
    <property type="protein sequence ID" value="CAE6509163.1"/>
    <property type="molecule type" value="Genomic_DNA"/>
</dbReference>
<dbReference type="PRINTS" id="PR00463">
    <property type="entry name" value="EP450I"/>
</dbReference>
<comment type="subcellular location">
    <subcellularLocation>
        <location evidence="2">Membrane</location>
    </subcellularLocation>
</comment>
<dbReference type="GO" id="GO:0016020">
    <property type="term" value="C:membrane"/>
    <property type="evidence" value="ECO:0007669"/>
    <property type="project" value="UniProtKB-SubCell"/>
</dbReference>
<dbReference type="Gene3D" id="1.10.630.10">
    <property type="entry name" value="Cytochrome P450"/>
    <property type="match status" value="1"/>
</dbReference>
<dbReference type="PROSITE" id="PS00086">
    <property type="entry name" value="CYTOCHROME_P450"/>
    <property type="match status" value="1"/>
</dbReference>
<evidence type="ECO:0000256" key="4">
    <source>
        <dbReference type="ARBA" id="ARBA00010617"/>
    </source>
</evidence>
<comment type="pathway">
    <text evidence="3">Secondary metabolite biosynthesis.</text>
</comment>
<comment type="cofactor">
    <cofactor evidence="1 13">
        <name>heme</name>
        <dbReference type="ChEBI" id="CHEBI:30413"/>
    </cofactor>
</comment>
<comment type="similarity">
    <text evidence="4 14">Belongs to the cytochrome P450 family.</text>
</comment>
<dbReference type="InterPro" id="IPR001128">
    <property type="entry name" value="Cyt_P450"/>
</dbReference>
<keyword evidence="9 14" id="KW-0560">Oxidoreductase</keyword>
<keyword evidence="5 13" id="KW-0349">Heme</keyword>
<dbReference type="GO" id="GO:0016705">
    <property type="term" value="F:oxidoreductase activity, acting on paired donors, with incorporation or reduction of molecular oxygen"/>
    <property type="evidence" value="ECO:0007669"/>
    <property type="project" value="InterPro"/>
</dbReference>
<keyword evidence="11 14" id="KW-0503">Monooxygenase</keyword>
<dbReference type="InterPro" id="IPR017972">
    <property type="entry name" value="Cyt_P450_CS"/>
</dbReference>
<gene>
    <name evidence="16" type="ORF">RDB_LOCUS124782</name>
</gene>
<proteinExistence type="inferred from homology"/>
<dbReference type="InterPro" id="IPR036396">
    <property type="entry name" value="Cyt_P450_sf"/>
</dbReference>
<feature type="transmembrane region" description="Helical" evidence="15">
    <location>
        <begin position="6"/>
        <end position="24"/>
    </location>
</feature>
<dbReference type="SUPFAM" id="SSF48264">
    <property type="entry name" value="Cytochrome P450"/>
    <property type="match status" value="1"/>
</dbReference>
<comment type="caution">
    <text evidence="16">The sequence shown here is derived from an EMBL/GenBank/DDBJ whole genome shotgun (WGS) entry which is preliminary data.</text>
</comment>
<dbReference type="InterPro" id="IPR050364">
    <property type="entry name" value="Cytochrome_P450_fung"/>
</dbReference>
<evidence type="ECO:0000313" key="17">
    <source>
        <dbReference type="Proteomes" id="UP000663853"/>
    </source>
</evidence>
<dbReference type="Pfam" id="PF00067">
    <property type="entry name" value="p450"/>
    <property type="match status" value="2"/>
</dbReference>
<evidence type="ECO:0000256" key="8">
    <source>
        <dbReference type="ARBA" id="ARBA00022989"/>
    </source>
</evidence>
<dbReference type="AlphaFoldDB" id="A0A8H3D8P1"/>
<keyword evidence="10 13" id="KW-0408">Iron</keyword>
<evidence type="ECO:0000313" key="16">
    <source>
        <dbReference type="EMBL" id="CAE6509163.1"/>
    </source>
</evidence>
<keyword evidence="7 13" id="KW-0479">Metal-binding</keyword>
<evidence type="ECO:0000256" key="5">
    <source>
        <dbReference type="ARBA" id="ARBA00022617"/>
    </source>
</evidence>
<dbReference type="GO" id="GO:0020037">
    <property type="term" value="F:heme binding"/>
    <property type="evidence" value="ECO:0007669"/>
    <property type="project" value="InterPro"/>
</dbReference>
<feature type="binding site" description="axial binding residue" evidence="13">
    <location>
        <position position="464"/>
    </location>
    <ligand>
        <name>heme</name>
        <dbReference type="ChEBI" id="CHEBI:30413"/>
    </ligand>
    <ligandPart>
        <name>Fe</name>
        <dbReference type="ChEBI" id="CHEBI:18248"/>
    </ligandPart>
</feature>
<dbReference type="InterPro" id="IPR002401">
    <property type="entry name" value="Cyt_P450_E_grp-I"/>
</dbReference>
<evidence type="ECO:0000256" key="6">
    <source>
        <dbReference type="ARBA" id="ARBA00022692"/>
    </source>
</evidence>
<name>A0A8H3D8P1_9AGAM</name>
<evidence type="ECO:0000256" key="7">
    <source>
        <dbReference type="ARBA" id="ARBA00022723"/>
    </source>
</evidence>
<organism evidence="16 17">
    <name type="scientific">Rhizoctonia solani</name>
    <dbReference type="NCBI Taxonomy" id="456999"/>
    <lineage>
        <taxon>Eukaryota</taxon>
        <taxon>Fungi</taxon>
        <taxon>Dikarya</taxon>
        <taxon>Basidiomycota</taxon>
        <taxon>Agaricomycotina</taxon>
        <taxon>Agaricomycetes</taxon>
        <taxon>Cantharellales</taxon>
        <taxon>Ceratobasidiaceae</taxon>
        <taxon>Rhizoctonia</taxon>
    </lineage>
</organism>
<evidence type="ECO:0000256" key="3">
    <source>
        <dbReference type="ARBA" id="ARBA00005179"/>
    </source>
</evidence>
<evidence type="ECO:0000256" key="12">
    <source>
        <dbReference type="ARBA" id="ARBA00023136"/>
    </source>
</evidence>